<dbReference type="InterPro" id="IPR020555">
    <property type="entry name" value="MECDP_synthase_CS"/>
</dbReference>
<comment type="caution">
    <text evidence="12">The sequence shown here is derived from an EMBL/GenBank/DDBJ whole genome shotgun (WGS) entry which is preliminary data.</text>
</comment>
<keyword evidence="8 9" id="KW-0456">Lyase</keyword>
<feature type="binding site" evidence="9">
    <location>
        <position position="149"/>
    </location>
    <ligand>
        <name>4-CDP-2-C-methyl-D-erythritol 2-phosphate</name>
        <dbReference type="ChEBI" id="CHEBI:57919"/>
    </ligand>
</feature>
<dbReference type="Pfam" id="PF02542">
    <property type="entry name" value="YgbB"/>
    <property type="match status" value="1"/>
</dbReference>
<dbReference type="CDD" id="cd00554">
    <property type="entry name" value="MECDP_synthase"/>
    <property type="match status" value="1"/>
</dbReference>
<evidence type="ECO:0000259" key="11">
    <source>
        <dbReference type="Pfam" id="PF02542"/>
    </source>
</evidence>
<comment type="function">
    <text evidence="9">Involved in the biosynthesis of isopentenyl diphosphate (IPP) and dimethylallyl diphosphate (DMAPP), two major building blocks of isoprenoid compounds. Catalyzes the conversion of 4-diphosphocytidyl-2-C-methyl-D-erythritol 2-phosphate (CDP-ME2P) to 2-C-methyl-D-erythritol 2,4-cyclodiphosphate (ME-CPP) with a corresponding release of cytidine 5-monophosphate (CMP).</text>
</comment>
<dbReference type="PANTHER" id="PTHR43181:SF1">
    <property type="entry name" value="2-C-METHYL-D-ERYTHRITOL 2,4-CYCLODIPHOSPHATE SYNTHASE, CHLOROPLASTIC"/>
    <property type="match status" value="1"/>
</dbReference>
<evidence type="ECO:0000313" key="13">
    <source>
        <dbReference type="Proteomes" id="UP001254759"/>
    </source>
</evidence>
<name>A0ABU1RUH8_9GAMM</name>
<accession>A0ABU1RUH8</accession>
<comment type="catalytic activity">
    <reaction evidence="1 9 10">
        <text>4-CDP-2-C-methyl-D-erythritol 2-phosphate = 2-C-methyl-D-erythritol 2,4-cyclic diphosphate + CMP</text>
        <dbReference type="Rhea" id="RHEA:23864"/>
        <dbReference type="ChEBI" id="CHEBI:57919"/>
        <dbReference type="ChEBI" id="CHEBI:58483"/>
        <dbReference type="ChEBI" id="CHEBI:60377"/>
        <dbReference type="EC" id="4.6.1.12"/>
    </reaction>
</comment>
<dbReference type="InterPro" id="IPR003526">
    <property type="entry name" value="MECDP_synthase"/>
</dbReference>
<comment type="subunit">
    <text evidence="4 9">Homotrimer.</text>
</comment>
<dbReference type="RefSeq" id="WP_310094450.1">
    <property type="nucleotide sequence ID" value="NZ_JAVDTT010000003.1"/>
</dbReference>
<keyword evidence="6 9" id="KW-0479">Metal-binding</keyword>
<keyword evidence="7 9" id="KW-0414">Isoprene biosynthesis</keyword>
<feature type="binding site" evidence="9">
    <location>
        <begin position="40"/>
        <end position="41"/>
    </location>
    <ligand>
        <name>4-CDP-2-C-methyl-D-erythritol 2-phosphate</name>
        <dbReference type="ChEBI" id="CHEBI:57919"/>
    </ligand>
</feature>
<feature type="site" description="Transition state stabilizer" evidence="9">
    <location>
        <position position="40"/>
    </location>
</feature>
<organism evidence="12 13">
    <name type="scientific">Pseudoxanthomonas sacheonensis</name>
    <dbReference type="NCBI Taxonomy" id="443615"/>
    <lineage>
        <taxon>Bacteria</taxon>
        <taxon>Pseudomonadati</taxon>
        <taxon>Pseudomonadota</taxon>
        <taxon>Gammaproteobacteria</taxon>
        <taxon>Lysobacterales</taxon>
        <taxon>Lysobacteraceae</taxon>
        <taxon>Pseudoxanthomonas</taxon>
    </lineage>
</organism>
<evidence type="ECO:0000256" key="8">
    <source>
        <dbReference type="ARBA" id="ARBA00023239"/>
    </source>
</evidence>
<dbReference type="PANTHER" id="PTHR43181">
    <property type="entry name" value="2-C-METHYL-D-ERYTHRITOL 2,4-CYCLODIPHOSPHATE SYNTHASE, CHLOROPLASTIC"/>
    <property type="match status" value="1"/>
</dbReference>
<dbReference type="PROSITE" id="PS01350">
    <property type="entry name" value="ISPF"/>
    <property type="match status" value="1"/>
</dbReference>
<feature type="binding site" evidence="9">
    <location>
        <begin position="14"/>
        <end position="16"/>
    </location>
    <ligand>
        <name>4-CDP-2-C-methyl-D-erythritol 2-phosphate</name>
        <dbReference type="ChEBI" id="CHEBI:57919"/>
    </ligand>
</feature>
<dbReference type="Gene3D" id="3.30.1330.50">
    <property type="entry name" value="2-C-methyl-D-erythritol 2,4-cyclodiphosphate synthase"/>
    <property type="match status" value="1"/>
</dbReference>
<feature type="binding site" evidence="9">
    <location>
        <position position="14"/>
    </location>
    <ligand>
        <name>a divalent metal cation</name>
        <dbReference type="ChEBI" id="CHEBI:60240"/>
    </ligand>
</feature>
<reference evidence="12 13" key="1">
    <citation type="submission" date="2023-07" db="EMBL/GenBank/DDBJ databases">
        <title>Sorghum-associated microbial communities from plants grown in Nebraska, USA.</title>
        <authorList>
            <person name="Schachtman D."/>
        </authorList>
    </citation>
    <scope>NUCLEOTIDE SEQUENCE [LARGE SCALE GENOMIC DNA]</scope>
    <source>
        <strain evidence="12 13">BE107</strain>
    </source>
</reference>
<comment type="caution">
    <text evidence="9">Lacks conserved residue(s) required for the propagation of feature annotation.</text>
</comment>
<evidence type="ECO:0000256" key="3">
    <source>
        <dbReference type="ARBA" id="ARBA00008480"/>
    </source>
</evidence>
<comment type="cofactor">
    <cofactor evidence="9">
        <name>a divalent metal cation</name>
        <dbReference type="ChEBI" id="CHEBI:60240"/>
    </cofactor>
    <text evidence="9">Binds 1 divalent metal cation per subunit.</text>
</comment>
<evidence type="ECO:0000256" key="2">
    <source>
        <dbReference type="ARBA" id="ARBA00004709"/>
    </source>
</evidence>
<feature type="binding site" evidence="9">
    <location>
        <begin position="139"/>
        <end position="142"/>
    </location>
    <ligand>
        <name>4-CDP-2-C-methyl-D-erythritol 2-phosphate</name>
        <dbReference type="ChEBI" id="CHEBI:57919"/>
    </ligand>
</feature>
<evidence type="ECO:0000256" key="6">
    <source>
        <dbReference type="ARBA" id="ARBA00022723"/>
    </source>
</evidence>
<gene>
    <name evidence="9" type="primary">ispF</name>
    <name evidence="12" type="ORF">J2W94_002731</name>
</gene>
<feature type="binding site" evidence="9">
    <location>
        <begin position="62"/>
        <end position="64"/>
    </location>
    <ligand>
        <name>4-CDP-2-C-methyl-D-erythritol 2-phosphate</name>
        <dbReference type="ChEBI" id="CHEBI:57919"/>
    </ligand>
</feature>
<comment type="similarity">
    <text evidence="3 9 10">Belongs to the IspF family.</text>
</comment>
<evidence type="ECO:0000313" key="12">
    <source>
        <dbReference type="EMBL" id="MDR6842437.1"/>
    </source>
</evidence>
<keyword evidence="13" id="KW-1185">Reference proteome</keyword>
<feature type="binding site" evidence="9">
    <location>
        <position position="48"/>
    </location>
    <ligand>
        <name>a divalent metal cation</name>
        <dbReference type="ChEBI" id="CHEBI:60240"/>
    </ligand>
</feature>
<dbReference type="Proteomes" id="UP001254759">
    <property type="component" value="Unassembled WGS sequence"/>
</dbReference>
<evidence type="ECO:0000256" key="1">
    <source>
        <dbReference type="ARBA" id="ARBA00000200"/>
    </source>
</evidence>
<dbReference type="NCBIfam" id="TIGR00151">
    <property type="entry name" value="ispF"/>
    <property type="match status" value="1"/>
</dbReference>
<protein>
    <recommendedName>
        <fullName evidence="5 9">2-C-methyl-D-erythritol 2,4-cyclodiphosphate synthase</fullName>
        <shortName evidence="9">MECDP-synthase</shortName>
        <shortName evidence="9">MECPP-synthase</shortName>
        <shortName evidence="9">MECPS</shortName>
        <ecNumber evidence="5 9">4.6.1.12</ecNumber>
    </recommendedName>
</protein>
<evidence type="ECO:0000256" key="9">
    <source>
        <dbReference type="HAMAP-Rule" id="MF_00107"/>
    </source>
</evidence>
<evidence type="ECO:0000256" key="5">
    <source>
        <dbReference type="ARBA" id="ARBA00012579"/>
    </source>
</evidence>
<comment type="pathway">
    <text evidence="2 9">Isoprenoid biosynthesis; isopentenyl diphosphate biosynthesis via DXP pathway; isopentenyl diphosphate from 1-deoxy-D-xylulose 5-phosphate: step 4/6.</text>
</comment>
<evidence type="ECO:0000256" key="4">
    <source>
        <dbReference type="ARBA" id="ARBA00011233"/>
    </source>
</evidence>
<proteinExistence type="inferred from homology"/>
<evidence type="ECO:0000256" key="10">
    <source>
        <dbReference type="RuleBase" id="RU004395"/>
    </source>
</evidence>
<dbReference type="EMBL" id="JAVDTT010000003">
    <property type="protein sequence ID" value="MDR6842437.1"/>
    <property type="molecule type" value="Genomic_DNA"/>
</dbReference>
<dbReference type="SUPFAM" id="SSF69765">
    <property type="entry name" value="IpsF-like"/>
    <property type="match status" value="1"/>
</dbReference>
<feature type="site" description="Transition state stabilizer" evidence="9">
    <location>
        <position position="140"/>
    </location>
</feature>
<feature type="binding site" evidence="9">
    <location>
        <position position="16"/>
    </location>
    <ligand>
        <name>a divalent metal cation</name>
        <dbReference type="ChEBI" id="CHEBI:60240"/>
    </ligand>
</feature>
<sequence>MHNTSNIRIGQGIDVHAFGVGDHLMLGGVRVPHDRGVEAHSDGDVVIHALCDAMLGALALGDIGRHFPPSDPQWKDADSRSFLRHCNALISGNGGWRVGNADITVICERPKVGPHAEAMRVLIAADLGIDTDAVSVKATTSEKLGFTGRGEGIAAQAVVLLVKAR</sequence>
<feature type="domain" description="2-C-methyl-D-erythritol 2,4-cyclodiphosphate synthase" evidence="11">
    <location>
        <begin position="7"/>
        <end position="161"/>
    </location>
</feature>
<dbReference type="HAMAP" id="MF_00107">
    <property type="entry name" value="IspF"/>
    <property type="match status" value="1"/>
</dbReference>
<feature type="binding site" evidence="9">
    <location>
        <position position="146"/>
    </location>
    <ligand>
        <name>4-CDP-2-C-methyl-D-erythritol 2-phosphate</name>
        <dbReference type="ChEBI" id="CHEBI:57919"/>
    </ligand>
</feature>
<dbReference type="InterPro" id="IPR036571">
    <property type="entry name" value="MECDP_synthase_sf"/>
</dbReference>
<evidence type="ECO:0000256" key="7">
    <source>
        <dbReference type="ARBA" id="ARBA00023229"/>
    </source>
</evidence>
<dbReference type="EC" id="4.6.1.12" evidence="5 9"/>